<keyword evidence="2" id="KW-0004">4Fe-4S</keyword>
<dbReference type="InterPro" id="IPR007197">
    <property type="entry name" value="rSAM"/>
</dbReference>
<dbReference type="InterPro" id="IPR006638">
    <property type="entry name" value="Elp3/MiaA/NifB-like_rSAM"/>
</dbReference>
<dbReference type="InterPro" id="IPR058240">
    <property type="entry name" value="rSAM_sf"/>
</dbReference>
<keyword evidence="6" id="KW-0408">Iron</keyword>
<dbReference type="InterPro" id="IPR020612">
    <property type="entry name" value="Methylthiotransferase_CS"/>
</dbReference>
<comment type="cofactor">
    <cofactor evidence="1">
        <name>[4Fe-4S] cluster</name>
        <dbReference type="ChEBI" id="CHEBI:49883"/>
    </cofactor>
</comment>
<dbReference type="PATRIC" id="fig|1618337.4.peg.766"/>
<dbReference type="InterPro" id="IPR005839">
    <property type="entry name" value="Methylthiotransferase"/>
</dbReference>
<dbReference type="Gene3D" id="3.40.50.12160">
    <property type="entry name" value="Methylthiotransferase, N-terminal domain"/>
    <property type="match status" value="1"/>
</dbReference>
<dbReference type="GO" id="GO:0046872">
    <property type="term" value="F:metal ion binding"/>
    <property type="evidence" value="ECO:0007669"/>
    <property type="project" value="UniProtKB-KW"/>
</dbReference>
<dbReference type="PROSITE" id="PS51449">
    <property type="entry name" value="MTTASE_N"/>
    <property type="match status" value="1"/>
</dbReference>
<evidence type="ECO:0000256" key="4">
    <source>
        <dbReference type="ARBA" id="ARBA00022691"/>
    </source>
</evidence>
<dbReference type="CDD" id="cd01335">
    <property type="entry name" value="Radical_SAM"/>
    <property type="match status" value="1"/>
</dbReference>
<evidence type="ECO:0000256" key="1">
    <source>
        <dbReference type="ARBA" id="ARBA00001966"/>
    </source>
</evidence>
<protein>
    <submittedName>
        <fullName evidence="10">tRNA-I(6)A37 thiotransferase enzyme MiaB, bifunctional enzyme involved in thiolation and methylation of tRNA</fullName>
    </submittedName>
</protein>
<evidence type="ECO:0000256" key="7">
    <source>
        <dbReference type="ARBA" id="ARBA00023014"/>
    </source>
</evidence>
<dbReference type="PANTHER" id="PTHR43020:SF2">
    <property type="entry name" value="MITOCHONDRIAL TRNA METHYLTHIOTRANSFERASE CDK5RAP1"/>
    <property type="match status" value="1"/>
</dbReference>
<evidence type="ECO:0000256" key="2">
    <source>
        <dbReference type="ARBA" id="ARBA00022485"/>
    </source>
</evidence>
<proteinExistence type="predicted"/>
<keyword evidence="7" id="KW-0411">Iron-sulfur</keyword>
<keyword evidence="3 10" id="KW-0808">Transferase</keyword>
<dbReference type="GO" id="GO:0005829">
    <property type="term" value="C:cytosol"/>
    <property type="evidence" value="ECO:0007669"/>
    <property type="project" value="TreeGrafter"/>
</dbReference>
<organism evidence="10 11">
    <name type="scientific">Berkelbacteria bacterium GW2011_GWE1_39_12</name>
    <dbReference type="NCBI Taxonomy" id="1618337"/>
    <lineage>
        <taxon>Bacteria</taxon>
        <taxon>Candidatus Berkelbacteria</taxon>
    </lineage>
</organism>
<dbReference type="PROSITE" id="PS01278">
    <property type="entry name" value="MTTASE_RADICAL"/>
    <property type="match status" value="1"/>
</dbReference>
<dbReference type="KEGG" id="bbgw:UT28_C0001G0778"/>
<keyword evidence="4" id="KW-0949">S-adenosyl-L-methionine</keyword>
<dbReference type="SUPFAM" id="SSF102114">
    <property type="entry name" value="Radical SAM enzymes"/>
    <property type="match status" value="1"/>
</dbReference>
<dbReference type="Gene3D" id="3.80.30.20">
    <property type="entry name" value="tm_1862 like domain"/>
    <property type="match status" value="1"/>
</dbReference>
<dbReference type="SMART" id="SM00729">
    <property type="entry name" value="Elp3"/>
    <property type="match status" value="1"/>
</dbReference>
<keyword evidence="5" id="KW-0479">Metal-binding</keyword>
<feature type="domain" description="MTTase N-terminal" evidence="8">
    <location>
        <begin position="1"/>
        <end position="98"/>
    </location>
</feature>
<evidence type="ECO:0000313" key="11">
    <source>
        <dbReference type="Proteomes" id="UP000035648"/>
    </source>
</evidence>
<dbReference type="SFLD" id="SFLDG01082">
    <property type="entry name" value="B12-binding_domain_containing"/>
    <property type="match status" value="1"/>
</dbReference>
<dbReference type="InterPro" id="IPR013848">
    <property type="entry name" value="Methylthiotransferase_N"/>
</dbReference>
<name>A0A0G4B568_9BACT</name>
<accession>A0A0G4B568</accession>
<dbReference type="PROSITE" id="PS51918">
    <property type="entry name" value="RADICAL_SAM"/>
    <property type="match status" value="1"/>
</dbReference>
<sequence>MNVSDSQRIESKLSDLDYKPASEKEAGLVIINACSVRQHAVDRIWGHFKKWADQDKKQILVTGCVIKKDRSVFRGKNVAFFDIKDLNNLDKVLAGFTHKEDEKFEYFSIMPKLSGKIAYIPIMTGCNNFCSYCAVPYTRGREVSRPIEEILTEARAVLESGYKEILLLGQNVNSYEYDFAKLLIAIDMIPGDFKFNFMSSNPHDMTDNIVKTFGKLKKWPNELHIAMQSGDDEILKKMNRKYNSEEFFSLIKKIKEQVPDVKLSTDIIVGFPGETKELFLNTLNICKKISFYKAYIFKYSPRLGTVSAKMSDDVSDEEKKRRFEELDQLINKR</sequence>
<dbReference type="Pfam" id="PF00919">
    <property type="entry name" value="UPF0004"/>
    <property type="match status" value="1"/>
</dbReference>
<evidence type="ECO:0000259" key="9">
    <source>
        <dbReference type="PROSITE" id="PS51918"/>
    </source>
</evidence>
<reference evidence="10 11" key="1">
    <citation type="journal article" date="2015" name="Nature">
        <title>rRNA introns, odd ribosomes, and small enigmatic genomes across a large radiation of phyla.</title>
        <authorList>
            <person name="Brown C.T."/>
            <person name="Hug L.A."/>
            <person name="Thomas B.C."/>
            <person name="Sharon I."/>
            <person name="Castelle C.J."/>
            <person name="Singh A."/>
            <person name="Wilkins M.J."/>
            <person name="Williams K.H."/>
            <person name="Banfield J.F."/>
        </authorList>
    </citation>
    <scope>NUCLEOTIDE SEQUENCE [LARGE SCALE GENOMIC DNA]</scope>
</reference>
<evidence type="ECO:0000256" key="3">
    <source>
        <dbReference type="ARBA" id="ARBA00022679"/>
    </source>
</evidence>
<dbReference type="GO" id="GO:0051539">
    <property type="term" value="F:4 iron, 4 sulfur cluster binding"/>
    <property type="evidence" value="ECO:0007669"/>
    <property type="project" value="UniProtKB-KW"/>
</dbReference>
<evidence type="ECO:0000313" key="10">
    <source>
        <dbReference type="EMBL" id="AKM82558.1"/>
    </source>
</evidence>
<dbReference type="AlphaFoldDB" id="A0A0G4B568"/>
<dbReference type="Pfam" id="PF04055">
    <property type="entry name" value="Radical_SAM"/>
    <property type="match status" value="1"/>
</dbReference>
<dbReference type="Proteomes" id="UP000035648">
    <property type="component" value="Chromosome"/>
</dbReference>
<dbReference type="STRING" id="1618337.UT28_C0001G0778"/>
<dbReference type="GO" id="GO:0035597">
    <property type="term" value="F:tRNA-2-methylthio-N(6)-dimethylallyladenosine(37) synthase activity"/>
    <property type="evidence" value="ECO:0007669"/>
    <property type="project" value="TreeGrafter"/>
</dbReference>
<evidence type="ECO:0000259" key="8">
    <source>
        <dbReference type="PROSITE" id="PS51449"/>
    </source>
</evidence>
<dbReference type="PANTHER" id="PTHR43020">
    <property type="entry name" value="CDK5 REGULATORY SUBUNIT-ASSOCIATED PROTEIN 1"/>
    <property type="match status" value="1"/>
</dbReference>
<dbReference type="SFLD" id="SFLDS00029">
    <property type="entry name" value="Radical_SAM"/>
    <property type="match status" value="1"/>
</dbReference>
<evidence type="ECO:0000256" key="5">
    <source>
        <dbReference type="ARBA" id="ARBA00022723"/>
    </source>
</evidence>
<evidence type="ECO:0000256" key="6">
    <source>
        <dbReference type="ARBA" id="ARBA00023004"/>
    </source>
</evidence>
<feature type="domain" description="Radical SAM core" evidence="9">
    <location>
        <begin position="112"/>
        <end position="333"/>
    </location>
</feature>
<dbReference type="InterPro" id="IPR023404">
    <property type="entry name" value="rSAM_horseshoe"/>
</dbReference>
<dbReference type="InterPro" id="IPR038135">
    <property type="entry name" value="Methylthiotransferase_N_sf"/>
</dbReference>
<dbReference type="FunFam" id="3.80.30.20:FF:000001">
    <property type="entry name" value="tRNA-2-methylthio-N(6)-dimethylallyladenosine synthase 2"/>
    <property type="match status" value="1"/>
</dbReference>
<dbReference type="NCBIfam" id="TIGR00089">
    <property type="entry name" value="MiaB/RimO family radical SAM methylthiotransferase"/>
    <property type="match status" value="1"/>
</dbReference>
<gene>
    <name evidence="10" type="ORF">UT28_C0001G0778</name>
</gene>
<dbReference type="EMBL" id="CP011213">
    <property type="protein sequence ID" value="AKM82558.1"/>
    <property type="molecule type" value="Genomic_DNA"/>
</dbReference>